<evidence type="ECO:0000256" key="1">
    <source>
        <dbReference type="SAM" id="MobiDB-lite"/>
    </source>
</evidence>
<protein>
    <submittedName>
        <fullName evidence="4">GGDEF domain-containing protein</fullName>
    </submittedName>
</protein>
<dbReference type="RefSeq" id="WP_377945263.1">
    <property type="nucleotide sequence ID" value="NZ_JBHUCX010000092.1"/>
</dbReference>
<dbReference type="CDD" id="cd01949">
    <property type="entry name" value="GGDEF"/>
    <property type="match status" value="1"/>
</dbReference>
<reference evidence="5" key="1">
    <citation type="journal article" date="2019" name="Int. J. Syst. Evol. Microbiol.">
        <title>The Global Catalogue of Microorganisms (GCM) 10K type strain sequencing project: providing services to taxonomists for standard genome sequencing and annotation.</title>
        <authorList>
            <consortium name="The Broad Institute Genomics Platform"/>
            <consortium name="The Broad Institute Genome Sequencing Center for Infectious Disease"/>
            <person name="Wu L."/>
            <person name="Ma J."/>
        </authorList>
    </citation>
    <scope>NUCLEOTIDE SEQUENCE [LARGE SCALE GENOMIC DNA]</scope>
    <source>
        <strain evidence="5">CGMCC 1.12286</strain>
    </source>
</reference>
<dbReference type="NCBIfam" id="TIGR00254">
    <property type="entry name" value="GGDEF"/>
    <property type="match status" value="1"/>
</dbReference>
<dbReference type="InterPro" id="IPR000160">
    <property type="entry name" value="GGDEF_dom"/>
</dbReference>
<dbReference type="InterPro" id="IPR029787">
    <property type="entry name" value="Nucleotide_cyclase"/>
</dbReference>
<dbReference type="Gene3D" id="3.30.70.270">
    <property type="match status" value="1"/>
</dbReference>
<dbReference type="InterPro" id="IPR050469">
    <property type="entry name" value="Diguanylate_Cyclase"/>
</dbReference>
<dbReference type="PANTHER" id="PTHR45138:SF9">
    <property type="entry name" value="DIGUANYLATE CYCLASE DGCM-RELATED"/>
    <property type="match status" value="1"/>
</dbReference>
<keyword evidence="2" id="KW-0812">Transmembrane</keyword>
<keyword evidence="2" id="KW-1133">Transmembrane helix</keyword>
<dbReference type="EMBL" id="JBHUCX010000092">
    <property type="protein sequence ID" value="MFD1677362.1"/>
    <property type="molecule type" value="Genomic_DNA"/>
</dbReference>
<dbReference type="InterPro" id="IPR043128">
    <property type="entry name" value="Rev_trsase/Diguanyl_cyclase"/>
</dbReference>
<feature type="region of interest" description="Disordered" evidence="1">
    <location>
        <begin position="374"/>
        <end position="394"/>
    </location>
</feature>
<feature type="transmembrane region" description="Helical" evidence="2">
    <location>
        <begin position="41"/>
        <end position="61"/>
    </location>
</feature>
<feature type="transmembrane region" description="Helical" evidence="2">
    <location>
        <begin position="73"/>
        <end position="93"/>
    </location>
</feature>
<evidence type="ECO:0000313" key="4">
    <source>
        <dbReference type="EMBL" id="MFD1677362.1"/>
    </source>
</evidence>
<keyword evidence="5" id="KW-1185">Reference proteome</keyword>
<gene>
    <name evidence="4" type="ORF">ACFSB2_22055</name>
</gene>
<feature type="transmembrane region" description="Helical" evidence="2">
    <location>
        <begin position="201"/>
        <end position="219"/>
    </location>
</feature>
<evidence type="ECO:0000259" key="3">
    <source>
        <dbReference type="PROSITE" id="PS50887"/>
    </source>
</evidence>
<dbReference type="Pfam" id="PF00990">
    <property type="entry name" value="GGDEF"/>
    <property type="match status" value="1"/>
</dbReference>
<dbReference type="SMART" id="SM00267">
    <property type="entry name" value="GGDEF"/>
    <property type="match status" value="1"/>
</dbReference>
<proteinExistence type="predicted"/>
<feature type="domain" description="GGDEF" evidence="3">
    <location>
        <begin position="255"/>
        <end position="387"/>
    </location>
</feature>
<keyword evidence="2" id="KW-0472">Membrane</keyword>
<feature type="transmembrane region" description="Helical" evidence="2">
    <location>
        <begin position="142"/>
        <end position="163"/>
    </location>
</feature>
<evidence type="ECO:0000256" key="2">
    <source>
        <dbReference type="SAM" id="Phobius"/>
    </source>
</evidence>
<dbReference type="Proteomes" id="UP001597079">
    <property type="component" value="Unassembled WGS sequence"/>
</dbReference>
<dbReference type="PROSITE" id="PS50887">
    <property type="entry name" value="GGDEF"/>
    <property type="match status" value="1"/>
</dbReference>
<dbReference type="SUPFAM" id="SSF55073">
    <property type="entry name" value="Nucleotide cyclase"/>
    <property type="match status" value="1"/>
</dbReference>
<dbReference type="PANTHER" id="PTHR45138">
    <property type="entry name" value="REGULATORY COMPONENTS OF SENSORY TRANSDUCTION SYSTEM"/>
    <property type="match status" value="1"/>
</dbReference>
<sequence length="394" mass="45009">MLLTVHVASIPLCVLSITWLVSCLLLLNYRRNRWEIVSKPASRLTFIGGVFTAAYAVQLNANHSSMASHCFRFVAPLLLLMAIATLETMLALFRQHQSKYFIILWLCGLVVFIASLAAPQQWFALRKNADGYWIVPVHENLLIILIQFGDLLIMVSLMVIFIAQFFRKSPIRYHIYACVLLLLFYCYINDTFIAMTRKVPFPLSWISGLAFYLIIWFELRIEIKETQRQLNVDSLTGAYTRHYGESFLQKVRQTAQVGVLYCDIDNFKQVNDNLGHPTGDEALALFVKQLKKLCRKEDIVVRMGGDEFVIIFPGAQKQHGEHFVKRFENQLKGFSISSRDEKMDIQASFGWAWIDVRGDASAVLARSDSAMYEAKQSKKQPDSSAAPVHHVLTE</sequence>
<name>A0ABW4JRA4_9BACL</name>
<feature type="transmembrane region" description="Helical" evidence="2">
    <location>
        <begin position="175"/>
        <end position="195"/>
    </location>
</feature>
<organism evidence="4 5">
    <name type="scientific">Alicyclobacillus fodiniaquatilis</name>
    <dbReference type="NCBI Taxonomy" id="1661150"/>
    <lineage>
        <taxon>Bacteria</taxon>
        <taxon>Bacillati</taxon>
        <taxon>Bacillota</taxon>
        <taxon>Bacilli</taxon>
        <taxon>Bacillales</taxon>
        <taxon>Alicyclobacillaceae</taxon>
        <taxon>Alicyclobacillus</taxon>
    </lineage>
</organism>
<evidence type="ECO:0000313" key="5">
    <source>
        <dbReference type="Proteomes" id="UP001597079"/>
    </source>
</evidence>
<comment type="caution">
    <text evidence="4">The sequence shown here is derived from an EMBL/GenBank/DDBJ whole genome shotgun (WGS) entry which is preliminary data.</text>
</comment>
<accession>A0ABW4JRA4</accession>
<feature type="transmembrane region" description="Helical" evidence="2">
    <location>
        <begin position="6"/>
        <end position="29"/>
    </location>
</feature>
<feature type="transmembrane region" description="Helical" evidence="2">
    <location>
        <begin position="100"/>
        <end position="122"/>
    </location>
</feature>